<dbReference type="EMBL" id="BNJG01000009">
    <property type="protein sequence ID" value="GHO61047.1"/>
    <property type="molecule type" value="Genomic_DNA"/>
</dbReference>
<gene>
    <name evidence="1" type="ORF">KSB_95220</name>
</gene>
<comment type="caution">
    <text evidence="1">The sequence shown here is derived from an EMBL/GenBank/DDBJ whole genome shotgun (WGS) entry which is preliminary data.</text>
</comment>
<reference evidence="1 2" key="1">
    <citation type="journal article" date="2021" name="Int. J. Syst. Evol. Microbiol.">
        <title>Reticulibacter mediterranei gen. nov., sp. nov., within the new family Reticulibacteraceae fam. nov., and Ktedonospora formicarum gen. nov., sp. nov., Ktedonobacter robiniae sp. nov., Dictyobacter formicarum sp. nov. and Dictyobacter arantiisoli sp. nov., belonging to the class Ktedonobacteria.</title>
        <authorList>
            <person name="Yabe S."/>
            <person name="Zheng Y."/>
            <person name="Wang C.M."/>
            <person name="Sakai Y."/>
            <person name="Abe K."/>
            <person name="Yokota A."/>
            <person name="Donadio S."/>
            <person name="Cavaletti L."/>
            <person name="Monciardini P."/>
        </authorList>
    </citation>
    <scope>NUCLEOTIDE SEQUENCE [LARGE SCALE GENOMIC DNA]</scope>
    <source>
        <strain evidence="1 2">SOSP1-30</strain>
    </source>
</reference>
<proteinExistence type="predicted"/>
<evidence type="ECO:0000313" key="2">
    <source>
        <dbReference type="Proteomes" id="UP000654345"/>
    </source>
</evidence>
<keyword evidence="2" id="KW-1185">Reference proteome</keyword>
<name>A0ABQ3V944_9CHLR</name>
<evidence type="ECO:0000313" key="1">
    <source>
        <dbReference type="EMBL" id="GHO61047.1"/>
    </source>
</evidence>
<accession>A0ABQ3V944</accession>
<organism evidence="1 2">
    <name type="scientific">Ktedonobacter robiniae</name>
    <dbReference type="NCBI Taxonomy" id="2778365"/>
    <lineage>
        <taxon>Bacteria</taxon>
        <taxon>Bacillati</taxon>
        <taxon>Chloroflexota</taxon>
        <taxon>Ktedonobacteria</taxon>
        <taxon>Ktedonobacterales</taxon>
        <taxon>Ktedonobacteraceae</taxon>
        <taxon>Ktedonobacter</taxon>
    </lineage>
</organism>
<protein>
    <submittedName>
        <fullName evidence="1">Uncharacterized protein</fullName>
    </submittedName>
</protein>
<dbReference type="Proteomes" id="UP000654345">
    <property type="component" value="Unassembled WGS sequence"/>
</dbReference>
<sequence>MFLHVPEGDVIDVPFDSEYKTDSLFYNEQIPELRFDVSLWLQVDEDERSAFRENEWGDELFVVDEQGYVTFGYLYLTIDFRREKPGSPVSFRFVSATDDMSDLMAYSHSLRRLFSTLLVDGGGICGFLDFEGTRDESLLWWLKGQNMERWIPVPGEGEVSESDMWFCRRYDGLVVE</sequence>